<evidence type="ECO:0000256" key="11">
    <source>
        <dbReference type="ARBA" id="ARBA00023157"/>
    </source>
</evidence>
<gene>
    <name evidence="18" type="ORF">RND81_14G189600</name>
</gene>
<comment type="subcellular location">
    <subcellularLocation>
        <location evidence="1">Membrane</location>
        <topology evidence="1">Single-pass type I membrane protein</topology>
    </subcellularLocation>
</comment>
<keyword evidence="7" id="KW-0418">Kinase</keyword>
<dbReference type="GO" id="GO:0030247">
    <property type="term" value="F:polysaccharide binding"/>
    <property type="evidence" value="ECO:0007669"/>
    <property type="project" value="InterPro"/>
</dbReference>
<dbReference type="InterPro" id="IPR011009">
    <property type="entry name" value="Kinase-like_dom_sf"/>
</dbReference>
<dbReference type="EMBL" id="JBDFQZ010000014">
    <property type="protein sequence ID" value="KAK9666508.1"/>
    <property type="molecule type" value="Genomic_DNA"/>
</dbReference>
<proteinExistence type="predicted"/>
<dbReference type="InterPro" id="IPR000719">
    <property type="entry name" value="Prot_kinase_dom"/>
</dbReference>
<keyword evidence="6" id="KW-0547">Nucleotide-binding</keyword>
<protein>
    <recommendedName>
        <fullName evidence="17">Protein kinase domain-containing protein</fullName>
    </recommendedName>
</protein>
<dbReference type="Proteomes" id="UP001443914">
    <property type="component" value="Unassembled WGS sequence"/>
</dbReference>
<evidence type="ECO:0000256" key="12">
    <source>
        <dbReference type="ARBA" id="ARBA00023180"/>
    </source>
</evidence>
<dbReference type="PROSITE" id="PS00108">
    <property type="entry name" value="PROTEIN_KINASE_ST"/>
    <property type="match status" value="1"/>
</dbReference>
<dbReference type="GO" id="GO:0004674">
    <property type="term" value="F:protein serine/threonine kinase activity"/>
    <property type="evidence" value="ECO:0007669"/>
    <property type="project" value="UniProtKB-KW"/>
</dbReference>
<reference evidence="18" key="1">
    <citation type="submission" date="2024-03" db="EMBL/GenBank/DDBJ databases">
        <title>WGS assembly of Saponaria officinalis var. Norfolk2.</title>
        <authorList>
            <person name="Jenkins J."/>
            <person name="Shu S."/>
            <person name="Grimwood J."/>
            <person name="Barry K."/>
            <person name="Goodstein D."/>
            <person name="Schmutz J."/>
            <person name="Leebens-Mack J."/>
            <person name="Osbourn A."/>
        </authorList>
    </citation>
    <scope>NUCLEOTIDE SEQUENCE [LARGE SCALE GENOMIC DNA]</scope>
    <source>
        <strain evidence="18">JIC</strain>
    </source>
</reference>
<comment type="catalytic activity">
    <reaction evidence="13">
        <text>L-seryl-[protein] + ATP = O-phospho-L-seryl-[protein] + ADP + H(+)</text>
        <dbReference type="Rhea" id="RHEA:17989"/>
        <dbReference type="Rhea" id="RHEA-COMP:9863"/>
        <dbReference type="Rhea" id="RHEA-COMP:11604"/>
        <dbReference type="ChEBI" id="CHEBI:15378"/>
        <dbReference type="ChEBI" id="CHEBI:29999"/>
        <dbReference type="ChEBI" id="CHEBI:30616"/>
        <dbReference type="ChEBI" id="CHEBI:83421"/>
        <dbReference type="ChEBI" id="CHEBI:456216"/>
    </reaction>
</comment>
<keyword evidence="9 15" id="KW-1133">Transmembrane helix</keyword>
<evidence type="ECO:0000256" key="16">
    <source>
        <dbReference type="SAM" id="SignalP"/>
    </source>
</evidence>
<feature type="domain" description="Protein kinase" evidence="17">
    <location>
        <begin position="385"/>
        <end position="658"/>
    </location>
</feature>
<keyword evidence="12" id="KW-0325">Glycoprotein</keyword>
<feature type="transmembrane region" description="Helical" evidence="15">
    <location>
        <begin position="309"/>
        <end position="332"/>
    </location>
</feature>
<dbReference type="CDD" id="cd14066">
    <property type="entry name" value="STKc_IRAK"/>
    <property type="match status" value="1"/>
</dbReference>
<keyword evidence="5 16" id="KW-0732">Signal</keyword>
<dbReference type="Gene3D" id="1.10.510.10">
    <property type="entry name" value="Transferase(Phosphotransferase) domain 1"/>
    <property type="match status" value="1"/>
</dbReference>
<comment type="caution">
    <text evidence="18">The sequence shown here is derived from an EMBL/GenBank/DDBJ whole genome shotgun (WGS) entry which is preliminary data.</text>
</comment>
<dbReference type="SUPFAM" id="SSF56112">
    <property type="entry name" value="Protein kinase-like (PK-like)"/>
    <property type="match status" value="1"/>
</dbReference>
<evidence type="ECO:0000256" key="2">
    <source>
        <dbReference type="ARBA" id="ARBA00022527"/>
    </source>
</evidence>
<dbReference type="FunFam" id="3.30.200.20:FF:000043">
    <property type="entry name" value="Wall-associated receptor kinase 2"/>
    <property type="match status" value="1"/>
</dbReference>
<dbReference type="GO" id="GO:0005524">
    <property type="term" value="F:ATP binding"/>
    <property type="evidence" value="ECO:0007669"/>
    <property type="project" value="UniProtKB-KW"/>
</dbReference>
<dbReference type="PANTHER" id="PTHR27005:SF521">
    <property type="entry name" value="WALL-ASSOCIATED RECEPTOR KINASE-LIKE 6"/>
    <property type="match status" value="1"/>
</dbReference>
<evidence type="ECO:0000256" key="4">
    <source>
        <dbReference type="ARBA" id="ARBA00022692"/>
    </source>
</evidence>
<keyword evidence="2" id="KW-0723">Serine/threonine-protein kinase</keyword>
<feature type="chain" id="PRO_5043923462" description="Protein kinase domain-containing protein" evidence="16">
    <location>
        <begin position="22"/>
        <end position="715"/>
    </location>
</feature>
<feature type="signal peptide" evidence="16">
    <location>
        <begin position="1"/>
        <end position="21"/>
    </location>
</feature>
<accession>A0AAW1GUE5</accession>
<dbReference type="InterPro" id="IPR045274">
    <property type="entry name" value="WAK-like"/>
</dbReference>
<dbReference type="PROSITE" id="PS50011">
    <property type="entry name" value="PROTEIN_KINASE_DOM"/>
    <property type="match status" value="1"/>
</dbReference>
<evidence type="ECO:0000256" key="3">
    <source>
        <dbReference type="ARBA" id="ARBA00022679"/>
    </source>
</evidence>
<dbReference type="InterPro" id="IPR025287">
    <property type="entry name" value="WAK_GUB"/>
</dbReference>
<organism evidence="18 19">
    <name type="scientific">Saponaria officinalis</name>
    <name type="common">Common soapwort</name>
    <name type="synonym">Lychnis saponaria</name>
    <dbReference type="NCBI Taxonomy" id="3572"/>
    <lineage>
        <taxon>Eukaryota</taxon>
        <taxon>Viridiplantae</taxon>
        <taxon>Streptophyta</taxon>
        <taxon>Embryophyta</taxon>
        <taxon>Tracheophyta</taxon>
        <taxon>Spermatophyta</taxon>
        <taxon>Magnoliopsida</taxon>
        <taxon>eudicotyledons</taxon>
        <taxon>Gunneridae</taxon>
        <taxon>Pentapetalae</taxon>
        <taxon>Caryophyllales</taxon>
        <taxon>Caryophyllaceae</taxon>
        <taxon>Caryophylleae</taxon>
        <taxon>Saponaria</taxon>
    </lineage>
</organism>
<evidence type="ECO:0000256" key="5">
    <source>
        <dbReference type="ARBA" id="ARBA00022729"/>
    </source>
</evidence>
<evidence type="ECO:0000256" key="14">
    <source>
        <dbReference type="ARBA" id="ARBA00047951"/>
    </source>
</evidence>
<evidence type="ECO:0000256" key="1">
    <source>
        <dbReference type="ARBA" id="ARBA00004479"/>
    </source>
</evidence>
<dbReference type="InterPro" id="IPR001245">
    <property type="entry name" value="Ser-Thr/Tyr_kinase_cat_dom"/>
</dbReference>
<evidence type="ECO:0000256" key="10">
    <source>
        <dbReference type="ARBA" id="ARBA00023136"/>
    </source>
</evidence>
<evidence type="ECO:0000259" key="17">
    <source>
        <dbReference type="PROSITE" id="PS50011"/>
    </source>
</evidence>
<dbReference type="PANTHER" id="PTHR27005">
    <property type="entry name" value="WALL-ASSOCIATED RECEPTOR KINASE-LIKE 21"/>
    <property type="match status" value="1"/>
</dbReference>
<evidence type="ECO:0000256" key="8">
    <source>
        <dbReference type="ARBA" id="ARBA00022840"/>
    </source>
</evidence>
<keyword evidence="3" id="KW-0808">Transferase</keyword>
<dbReference type="SMART" id="SM00220">
    <property type="entry name" value="S_TKc"/>
    <property type="match status" value="1"/>
</dbReference>
<dbReference type="InterPro" id="IPR008271">
    <property type="entry name" value="Ser/Thr_kinase_AS"/>
</dbReference>
<evidence type="ECO:0000256" key="13">
    <source>
        <dbReference type="ARBA" id="ARBA00047558"/>
    </source>
</evidence>
<evidence type="ECO:0000256" key="9">
    <source>
        <dbReference type="ARBA" id="ARBA00022989"/>
    </source>
</evidence>
<dbReference type="GO" id="GO:0005886">
    <property type="term" value="C:plasma membrane"/>
    <property type="evidence" value="ECO:0007669"/>
    <property type="project" value="TreeGrafter"/>
</dbReference>
<keyword evidence="4 15" id="KW-0812">Transmembrane</keyword>
<keyword evidence="8" id="KW-0067">ATP-binding</keyword>
<dbReference type="Pfam" id="PF07714">
    <property type="entry name" value="PK_Tyr_Ser-Thr"/>
    <property type="match status" value="1"/>
</dbReference>
<dbReference type="Gene3D" id="3.30.200.20">
    <property type="entry name" value="Phosphorylase Kinase, domain 1"/>
    <property type="match status" value="1"/>
</dbReference>
<keyword evidence="10 15" id="KW-0472">Membrane</keyword>
<evidence type="ECO:0000256" key="6">
    <source>
        <dbReference type="ARBA" id="ARBA00022741"/>
    </source>
</evidence>
<evidence type="ECO:0000256" key="15">
    <source>
        <dbReference type="SAM" id="Phobius"/>
    </source>
</evidence>
<keyword evidence="19" id="KW-1185">Reference proteome</keyword>
<dbReference type="GO" id="GO:0007166">
    <property type="term" value="P:cell surface receptor signaling pathway"/>
    <property type="evidence" value="ECO:0007669"/>
    <property type="project" value="InterPro"/>
</dbReference>
<evidence type="ECO:0000313" key="19">
    <source>
        <dbReference type="Proteomes" id="UP001443914"/>
    </source>
</evidence>
<sequence length="715" mass="78770">MIYNILYKFITIMSLLRVAASIDPDIPISKPGCNTTCGKSTVKIPYPFGIGPNCYYNPWYEIVCNTSTGAPKPFLKKLNIEVLNINSCLDKQSCPKLYLTMQVSSSWQKSCTNSKLGNSNSSSGVISTVNLGKTPFRFSENNVFLMKGCSGHANVVSHTKSVGGCSTTCDGMNVENVIGSCNGLGCCTVSPTTEDDYYKIEWSDQVGDSCLEVGLVDWLVQDEVIKKIESVESFPTLLYWDPPALPGGADGDRGSRVYCSTYCDEDGDGSCTVCTCADSYVGNPYIPFGCQDPCKVGTKHSQSCNKQKWIALLGVTACSIAVISLFCCYCCYKLIKRKRHVKQRAKHFKKNGGLLLQQQMMSSEGAVDRTKLFTALDLQKATDNFNANRILGQGAQGTVYKGMLLDGTVVAIKKSRKIDESQLEQFINEVVILSQINHRNIVKLLGCCLETEVPLLVYEYVLNGTLGHQIHSRKNEFHLSWKTRVQIAVESAEALTYLHSYSASPVYHRDVKSANILLDDKFRAKVADFGTSRTITVDKTHMTTCVQGTLGYLDPEFFQTNQYTEKSDVYSFGVVLAELITGQKPLTADGSGGFKSVAVEFALHMETCQLFDIVDSRIVEEANKDEVIDVANVAMKCMSLDGKLRPTMKEVASALQKIRSSNALSEIETVVERKRDTVGVEFSKNAECYDSLRTFDSEFSSDVSFCAVDVESIVA</sequence>
<dbReference type="AlphaFoldDB" id="A0AAW1GUE5"/>
<dbReference type="Pfam" id="PF13947">
    <property type="entry name" value="GUB_WAK_bind"/>
    <property type="match status" value="1"/>
</dbReference>
<comment type="catalytic activity">
    <reaction evidence="14">
        <text>L-threonyl-[protein] + ATP = O-phospho-L-threonyl-[protein] + ADP + H(+)</text>
        <dbReference type="Rhea" id="RHEA:46608"/>
        <dbReference type="Rhea" id="RHEA-COMP:11060"/>
        <dbReference type="Rhea" id="RHEA-COMP:11605"/>
        <dbReference type="ChEBI" id="CHEBI:15378"/>
        <dbReference type="ChEBI" id="CHEBI:30013"/>
        <dbReference type="ChEBI" id="CHEBI:30616"/>
        <dbReference type="ChEBI" id="CHEBI:61977"/>
        <dbReference type="ChEBI" id="CHEBI:456216"/>
    </reaction>
</comment>
<evidence type="ECO:0000313" key="18">
    <source>
        <dbReference type="EMBL" id="KAK9666508.1"/>
    </source>
</evidence>
<evidence type="ECO:0000256" key="7">
    <source>
        <dbReference type="ARBA" id="ARBA00022777"/>
    </source>
</evidence>
<dbReference type="FunFam" id="1.10.510.10:FF:000084">
    <property type="entry name" value="Wall-associated receptor kinase 2"/>
    <property type="match status" value="1"/>
</dbReference>
<name>A0AAW1GUE5_SAPOF</name>
<keyword evidence="11" id="KW-1015">Disulfide bond</keyword>